<dbReference type="InterPro" id="IPR037056">
    <property type="entry name" value="RNase_H1_N_sf"/>
</dbReference>
<feature type="compositionally biased region" description="Polar residues" evidence="1">
    <location>
        <begin position="695"/>
        <end position="712"/>
    </location>
</feature>
<dbReference type="AlphaFoldDB" id="A0AAD4M8A7"/>
<reference evidence="3" key="1">
    <citation type="journal article" date="2022" name="New Phytol.">
        <title>Evolutionary transition to the ectomycorrhizal habit in the genomes of a hyperdiverse lineage of mushroom-forming fungi.</title>
        <authorList>
            <person name="Looney B."/>
            <person name="Miyauchi S."/>
            <person name="Morin E."/>
            <person name="Drula E."/>
            <person name="Courty P.E."/>
            <person name="Kohler A."/>
            <person name="Kuo A."/>
            <person name="LaButti K."/>
            <person name="Pangilinan J."/>
            <person name="Lipzen A."/>
            <person name="Riley R."/>
            <person name="Andreopoulos W."/>
            <person name="He G."/>
            <person name="Johnson J."/>
            <person name="Nolan M."/>
            <person name="Tritt A."/>
            <person name="Barry K.W."/>
            <person name="Grigoriev I.V."/>
            <person name="Nagy L.G."/>
            <person name="Hibbett D."/>
            <person name="Henrissat B."/>
            <person name="Matheny P.B."/>
            <person name="Labbe J."/>
            <person name="Martin F.M."/>
        </authorList>
    </citation>
    <scope>NUCLEOTIDE SEQUENCE</scope>
    <source>
        <strain evidence="3">BPL690</strain>
    </source>
</reference>
<dbReference type="EMBL" id="WTXG01000005">
    <property type="protein sequence ID" value="KAI0305642.1"/>
    <property type="molecule type" value="Genomic_DNA"/>
</dbReference>
<dbReference type="InterPro" id="IPR009027">
    <property type="entry name" value="Ribosomal_bL9/RNase_H1_N"/>
</dbReference>
<dbReference type="Proteomes" id="UP001203297">
    <property type="component" value="Unassembled WGS sequence"/>
</dbReference>
<feature type="region of interest" description="Disordered" evidence="1">
    <location>
        <begin position="194"/>
        <end position="229"/>
    </location>
</feature>
<evidence type="ECO:0000313" key="4">
    <source>
        <dbReference type="Proteomes" id="UP001203297"/>
    </source>
</evidence>
<feature type="region of interest" description="Disordered" evidence="1">
    <location>
        <begin position="682"/>
        <end position="716"/>
    </location>
</feature>
<organism evidence="3 4">
    <name type="scientific">Multifurca ochricompacta</name>
    <dbReference type="NCBI Taxonomy" id="376703"/>
    <lineage>
        <taxon>Eukaryota</taxon>
        <taxon>Fungi</taxon>
        <taxon>Dikarya</taxon>
        <taxon>Basidiomycota</taxon>
        <taxon>Agaricomycotina</taxon>
        <taxon>Agaricomycetes</taxon>
        <taxon>Russulales</taxon>
        <taxon>Russulaceae</taxon>
        <taxon>Multifurca</taxon>
    </lineage>
</organism>
<dbReference type="Pfam" id="PF01693">
    <property type="entry name" value="Cauli_VI"/>
    <property type="match status" value="1"/>
</dbReference>
<sequence length="793" mass="85434">MVKWYYIVIVGTRPGIYGDWSQAAPKVSEISGAIHKKFKTYAEAREAFDKAEREGEVRAIQVDLAYDAKPSPSYLPSQVLLSTAADNRRHSRFQVHAQNPRLSQEGPHNHTPMQSARYSDARLGRHFHRNPTSNVTGTDIVHPSRNVSCSNPSHDTGFVEAIGVELETHCMSEPHRDLNWGSSAYIGNVRQLSTPSPGPADHHIRVPGHTGQSNRWINSRNGEKQKGTSLPRVVDTAILPGTVQAEPQLINTRQGSHGNPGTAVLQSSQSSRSRHGISPLSQVEGDRGVLSTTARTQNPSLDTLQAPNIQAKFEFEGSETPPNLHFPQLCPLYDQLIDFDATHVHGNQSNSGSSFASPQAQDRDNMNSNRKTSVQSVGGSFDSSEWLRTPHLQSWIETNVSLNAAVLSRPPSVCSHISLASSTETFESTISFDVDLSAQVETSEGHENAPSSPSLLTASPSCFAVPSLVDDTVPGLQSRSQARSQVHLSEAVSEGNMLLKTSRYLASSSGLEPPGGLHDAASPTAHTLSLRRDHQNADDNSSTVHQSSPPPIIVPVSPIPTHLRTQGIRLSLVESAASSLRQTRTSFLPSHTEIEVSRSSSAATTSLELVTGDVALPSSLHPFAQLPAAQDSPEGLFYPRSGRPEVVQCPTQSDAFSCDAPPESQCQASSLYRSPVIHSSRSAERRLMDSPLSPALSTSRASTRLQAQPSHRQSPDMPLYPSLAGEGLALLDPSGLDIVFGLPTPGLSPIQAPAVIRSPSMDPRSPILPWTQIPSNAIGNLCFGRPTPARNDP</sequence>
<evidence type="ECO:0000259" key="2">
    <source>
        <dbReference type="Pfam" id="PF01693"/>
    </source>
</evidence>
<feature type="compositionally biased region" description="Polar residues" evidence="1">
    <location>
        <begin position="210"/>
        <end position="220"/>
    </location>
</feature>
<evidence type="ECO:0000313" key="3">
    <source>
        <dbReference type="EMBL" id="KAI0305642.1"/>
    </source>
</evidence>
<feature type="region of interest" description="Disordered" evidence="1">
    <location>
        <begin position="344"/>
        <end position="382"/>
    </location>
</feature>
<accession>A0AAD4M8A7</accession>
<gene>
    <name evidence="3" type="ORF">B0F90DRAFT_1086695</name>
</gene>
<dbReference type="Gene3D" id="3.40.970.10">
    <property type="entry name" value="Ribonuclease H1, N-terminal domain"/>
    <property type="match status" value="1"/>
</dbReference>
<feature type="region of interest" description="Disordered" evidence="1">
    <location>
        <begin position="533"/>
        <end position="553"/>
    </location>
</feature>
<comment type="caution">
    <text evidence="3">The sequence shown here is derived from an EMBL/GenBank/DDBJ whole genome shotgun (WGS) entry which is preliminary data.</text>
</comment>
<keyword evidence="4" id="KW-1185">Reference proteome</keyword>
<dbReference type="SUPFAM" id="SSF55658">
    <property type="entry name" value="L9 N-domain-like"/>
    <property type="match status" value="1"/>
</dbReference>
<feature type="region of interest" description="Disordered" evidence="1">
    <location>
        <begin position="251"/>
        <end position="283"/>
    </location>
</feature>
<evidence type="ECO:0000256" key="1">
    <source>
        <dbReference type="SAM" id="MobiDB-lite"/>
    </source>
</evidence>
<feature type="domain" description="Ribonuclease H1 N-terminal" evidence="2">
    <location>
        <begin position="5"/>
        <end position="46"/>
    </location>
</feature>
<dbReference type="InterPro" id="IPR011320">
    <property type="entry name" value="RNase_H1_N"/>
</dbReference>
<name>A0AAD4M8A7_9AGAM</name>
<feature type="compositionally biased region" description="Polar residues" evidence="1">
    <location>
        <begin position="345"/>
        <end position="382"/>
    </location>
</feature>
<protein>
    <recommendedName>
        <fullName evidence="2">Ribonuclease H1 N-terminal domain-containing protein</fullName>
    </recommendedName>
</protein>
<proteinExistence type="predicted"/>